<dbReference type="AlphaFoldDB" id="A0A0E9R2U2"/>
<organism evidence="1">
    <name type="scientific">Anguilla anguilla</name>
    <name type="common">European freshwater eel</name>
    <name type="synonym">Muraena anguilla</name>
    <dbReference type="NCBI Taxonomy" id="7936"/>
    <lineage>
        <taxon>Eukaryota</taxon>
        <taxon>Metazoa</taxon>
        <taxon>Chordata</taxon>
        <taxon>Craniata</taxon>
        <taxon>Vertebrata</taxon>
        <taxon>Euteleostomi</taxon>
        <taxon>Actinopterygii</taxon>
        <taxon>Neopterygii</taxon>
        <taxon>Teleostei</taxon>
        <taxon>Anguilliformes</taxon>
        <taxon>Anguillidae</taxon>
        <taxon>Anguilla</taxon>
    </lineage>
</organism>
<reference evidence="1" key="2">
    <citation type="journal article" date="2015" name="Fish Shellfish Immunol.">
        <title>Early steps in the European eel (Anguilla anguilla)-Vibrio vulnificus interaction in the gills: Role of the RtxA13 toxin.</title>
        <authorList>
            <person name="Callol A."/>
            <person name="Pajuelo D."/>
            <person name="Ebbesson L."/>
            <person name="Teles M."/>
            <person name="MacKenzie S."/>
            <person name="Amaro C."/>
        </authorList>
    </citation>
    <scope>NUCLEOTIDE SEQUENCE</scope>
</reference>
<accession>A0A0E9R2U2</accession>
<sequence>MTTLGTISQFYISQLNMFNKHTIMYTHVQFLQNSNLIKKLQRCNSRSSIYNCVAAYNRPVCCCCSLTSFKSLAPNVLQCDFVLLRHLNFSPIELFS</sequence>
<name>A0A0E9R2U2_ANGAN</name>
<reference evidence="1" key="1">
    <citation type="submission" date="2014-11" db="EMBL/GenBank/DDBJ databases">
        <authorList>
            <person name="Amaro Gonzalez C."/>
        </authorList>
    </citation>
    <scope>NUCLEOTIDE SEQUENCE</scope>
</reference>
<proteinExistence type="predicted"/>
<dbReference type="EMBL" id="GBXM01085096">
    <property type="protein sequence ID" value="JAH23481.1"/>
    <property type="molecule type" value="Transcribed_RNA"/>
</dbReference>
<evidence type="ECO:0000313" key="1">
    <source>
        <dbReference type="EMBL" id="JAH23481.1"/>
    </source>
</evidence>
<protein>
    <submittedName>
        <fullName evidence="1">Uncharacterized protein</fullName>
    </submittedName>
</protein>